<dbReference type="EMBL" id="LN733710">
    <property type="protein sequence ID" value="CEP17648.1"/>
    <property type="molecule type" value="Genomic_DNA"/>
</dbReference>
<organism evidence="2 3">
    <name type="scientific">Parasitella parasitica</name>
    <dbReference type="NCBI Taxonomy" id="35722"/>
    <lineage>
        <taxon>Eukaryota</taxon>
        <taxon>Fungi</taxon>
        <taxon>Fungi incertae sedis</taxon>
        <taxon>Mucoromycota</taxon>
        <taxon>Mucoromycotina</taxon>
        <taxon>Mucoromycetes</taxon>
        <taxon>Mucorales</taxon>
        <taxon>Mucorineae</taxon>
        <taxon>Mucoraceae</taxon>
        <taxon>Parasitella</taxon>
    </lineage>
</organism>
<reference evidence="2 3" key="1">
    <citation type="submission" date="2014-09" db="EMBL/GenBank/DDBJ databases">
        <authorList>
            <person name="Ellenberger Sabrina"/>
        </authorList>
    </citation>
    <scope>NUCLEOTIDE SEQUENCE [LARGE SCALE GENOMIC DNA]</scope>
    <source>
        <strain evidence="2 3">CBS 412.66</strain>
    </source>
</reference>
<dbReference type="Proteomes" id="UP000054107">
    <property type="component" value="Unassembled WGS sequence"/>
</dbReference>
<gene>
    <name evidence="2" type="primary">PARPA_11946.1 scaffold 44722</name>
</gene>
<protein>
    <submittedName>
        <fullName evidence="2">Uncharacterized protein</fullName>
    </submittedName>
</protein>
<sequence>MGDGVDERGAKSRIEEYEEKYTLDVDNDSIQSSDYHRTAEVGEDLNPAAVDNDDGNANRNHFEKLKLPDMLPDASF</sequence>
<proteinExistence type="predicted"/>
<name>A0A0B7NQQ2_9FUNG</name>
<evidence type="ECO:0000313" key="3">
    <source>
        <dbReference type="Proteomes" id="UP000054107"/>
    </source>
</evidence>
<accession>A0A0B7NQQ2</accession>
<keyword evidence="3" id="KW-1185">Reference proteome</keyword>
<evidence type="ECO:0000256" key="1">
    <source>
        <dbReference type="SAM" id="MobiDB-lite"/>
    </source>
</evidence>
<evidence type="ECO:0000313" key="2">
    <source>
        <dbReference type="EMBL" id="CEP17648.1"/>
    </source>
</evidence>
<dbReference type="AlphaFoldDB" id="A0A0B7NQQ2"/>
<feature type="region of interest" description="Disordered" evidence="1">
    <location>
        <begin position="27"/>
        <end position="57"/>
    </location>
</feature>